<organism evidence="2 3">
    <name type="scientific">Parerythrobacter lacustris</name>
    <dbReference type="NCBI Taxonomy" id="2969984"/>
    <lineage>
        <taxon>Bacteria</taxon>
        <taxon>Pseudomonadati</taxon>
        <taxon>Pseudomonadota</taxon>
        <taxon>Alphaproteobacteria</taxon>
        <taxon>Sphingomonadales</taxon>
        <taxon>Erythrobacteraceae</taxon>
        <taxon>Parerythrobacter</taxon>
    </lineage>
</organism>
<dbReference type="EMBL" id="JANKHH010000004">
    <property type="protein sequence ID" value="MCR2833826.1"/>
    <property type="molecule type" value="Genomic_DNA"/>
</dbReference>
<feature type="domain" description="Restriction endonuclease type IV Mrr" evidence="1">
    <location>
        <begin position="434"/>
        <end position="550"/>
    </location>
</feature>
<dbReference type="PANTHER" id="PTHR30015:SF7">
    <property type="entry name" value="TYPE IV METHYL-DIRECTED RESTRICTION ENZYME ECOKMRR"/>
    <property type="match status" value="1"/>
</dbReference>
<gene>
    <name evidence="2" type="ORF">NSO95_07695</name>
</gene>
<keyword evidence="2" id="KW-0540">Nuclease</keyword>
<proteinExistence type="predicted"/>
<dbReference type="InterPro" id="IPR007560">
    <property type="entry name" value="Restrct_endonuc_IV_Mrr"/>
</dbReference>
<keyword evidence="2" id="KW-0378">Hydrolase</keyword>
<name>A0ABT1XQ87_9SPHN</name>
<evidence type="ECO:0000313" key="3">
    <source>
        <dbReference type="Proteomes" id="UP001206067"/>
    </source>
</evidence>
<reference evidence="2 3" key="1">
    <citation type="submission" date="2022-08" db="EMBL/GenBank/DDBJ databases">
        <title>Polyphasic taxonomy analysis of Qipengyuania sp.RS5-5.</title>
        <authorList>
            <person name="Xamxidin M."/>
            <person name="Wu M."/>
        </authorList>
    </citation>
    <scope>NUCLEOTIDE SEQUENCE [LARGE SCALE GENOMIC DNA]</scope>
    <source>
        <strain evidence="2 3">RS5-5</strain>
    </source>
</reference>
<sequence>MARVTIQSNNLENIAVGSLETKWSARGDRILRYYVDVRHKKLNLHKEVSAPEIFILQSKLDALIASWDEKYEAYLKRQSQLSGQAAADELTTEATLRLESLARILVRTTLVDDKIDWESLKDRTAYDYPRDFPEPKPSSSPASQPEYVEPKVGFFQLLLGKKAGILAESEGAHAAAMQQWKDAEDRRKVALAHAVAQWEQRRKAFWDDHKAKEDAFKGEQAASHALVDQLAAEVASGEEEAVIEHASLVLERSDYDGLFEKSYLLQYDRVRKLMKLAYDLPSIDVLPSTKAVKFVKATGELKESFISERDKKANFEFVAYQVCLRTVHEFFEADVAGNIDAILFNGFVEFVDPATGQQKRSCLMSLLVDRETFCAIDLARVDPKACFKSLKGVSAASLASLAPIAPVMDLDTEDRRFIEAREIGAALDQGTNLAAISWEDFEHLVREVFEKEFASRGGEVKITQSSSDGGVDAIAFDPDPITGGKIVIQAKRYTRTVGVSAVRDLYGTIMNEGASRGILVSTADYGPDAYKFANGKPITLMNGANLLHMLERHGFEANIDLAAARLLSASPD</sequence>
<dbReference type="SUPFAM" id="SSF52980">
    <property type="entry name" value="Restriction endonuclease-like"/>
    <property type="match status" value="1"/>
</dbReference>
<dbReference type="PANTHER" id="PTHR30015">
    <property type="entry name" value="MRR RESTRICTION SYSTEM PROTEIN"/>
    <property type="match status" value="1"/>
</dbReference>
<keyword evidence="3" id="KW-1185">Reference proteome</keyword>
<dbReference type="InterPro" id="IPR011335">
    <property type="entry name" value="Restrct_endonuc-II-like"/>
</dbReference>
<dbReference type="Gene3D" id="3.40.1350.10">
    <property type="match status" value="1"/>
</dbReference>
<dbReference type="GO" id="GO:0004519">
    <property type="term" value="F:endonuclease activity"/>
    <property type="evidence" value="ECO:0007669"/>
    <property type="project" value="UniProtKB-KW"/>
</dbReference>
<dbReference type="InterPro" id="IPR052906">
    <property type="entry name" value="Type_IV_Methyl-Rstrct_Enzyme"/>
</dbReference>
<keyword evidence="2" id="KW-0255">Endonuclease</keyword>
<evidence type="ECO:0000313" key="2">
    <source>
        <dbReference type="EMBL" id="MCR2833826.1"/>
    </source>
</evidence>
<dbReference type="Proteomes" id="UP001206067">
    <property type="component" value="Unassembled WGS sequence"/>
</dbReference>
<dbReference type="Pfam" id="PF04471">
    <property type="entry name" value="Mrr_cat"/>
    <property type="match status" value="1"/>
</dbReference>
<dbReference type="InterPro" id="IPR011856">
    <property type="entry name" value="tRNA_endonuc-like_dom_sf"/>
</dbReference>
<accession>A0ABT1XQ87</accession>
<comment type="caution">
    <text evidence="2">The sequence shown here is derived from an EMBL/GenBank/DDBJ whole genome shotgun (WGS) entry which is preliminary data.</text>
</comment>
<dbReference type="RefSeq" id="WP_257595605.1">
    <property type="nucleotide sequence ID" value="NZ_JANKHH010000004.1"/>
</dbReference>
<evidence type="ECO:0000259" key="1">
    <source>
        <dbReference type="Pfam" id="PF04471"/>
    </source>
</evidence>
<protein>
    <submittedName>
        <fullName evidence="2">Restriction endonuclease</fullName>
    </submittedName>
</protein>